<keyword evidence="3" id="KW-1185">Reference proteome</keyword>
<sequence>MNILICSTGSRVKMTQYIKEAVKSSGGKVIAGDSDPYSPALFAADDYVLLKPVDDDEYMSSIIQACNQKEIDAIIPLIEEEVPKLVKNQSVLGNIGVKLATSDQDLVDVCTDKLKTYQYIDQLGFPGVPTFSTIAETLTLLNERDFDYPLEYG</sequence>
<proteinExistence type="predicted"/>
<dbReference type="AlphaFoldDB" id="A0A556PH29"/>
<evidence type="ECO:0000259" key="1">
    <source>
        <dbReference type="Pfam" id="PF21360"/>
    </source>
</evidence>
<evidence type="ECO:0000313" key="3">
    <source>
        <dbReference type="Proteomes" id="UP000316425"/>
    </source>
</evidence>
<dbReference type="InterPro" id="IPR048764">
    <property type="entry name" value="PylC_N"/>
</dbReference>
<reference evidence="2 3" key="1">
    <citation type="submission" date="2019-07" db="EMBL/GenBank/DDBJ databases">
        <title>Allobacillus sp. nov. SKP isolated from shrimp paste of Euphausiacea.</title>
        <authorList>
            <person name="Kanchanasin P."/>
            <person name="Tanasupawat S."/>
            <person name="Shi W."/>
            <person name="Wu L."/>
            <person name="Ma J."/>
        </authorList>
    </citation>
    <scope>NUCLEOTIDE SEQUENCE [LARGE SCALE GENOMIC DNA]</scope>
    <source>
        <strain evidence="2 3">SKP4-8</strain>
    </source>
</reference>
<gene>
    <name evidence="2" type="ORF">FPQ13_08795</name>
</gene>
<evidence type="ECO:0000313" key="2">
    <source>
        <dbReference type="EMBL" id="TSJ63684.1"/>
    </source>
</evidence>
<dbReference type="Proteomes" id="UP000316425">
    <property type="component" value="Unassembled WGS sequence"/>
</dbReference>
<dbReference type="Gene3D" id="3.40.50.20">
    <property type="match status" value="1"/>
</dbReference>
<protein>
    <recommendedName>
        <fullName evidence="1">PylC N-terminal domain-containing protein</fullName>
    </recommendedName>
</protein>
<name>A0A556PH29_9BACI</name>
<feature type="domain" description="PylC N-terminal" evidence="1">
    <location>
        <begin position="3"/>
        <end position="99"/>
    </location>
</feature>
<comment type="caution">
    <text evidence="2">The sequence shown here is derived from an EMBL/GenBank/DDBJ whole genome shotgun (WGS) entry which is preliminary data.</text>
</comment>
<dbReference type="Pfam" id="PF21360">
    <property type="entry name" value="PylC-like_N"/>
    <property type="match status" value="1"/>
</dbReference>
<organism evidence="2 3">
    <name type="scientific">Allobacillus salarius</name>
    <dbReference type="NCBI Taxonomy" id="1955272"/>
    <lineage>
        <taxon>Bacteria</taxon>
        <taxon>Bacillati</taxon>
        <taxon>Bacillota</taxon>
        <taxon>Bacilli</taxon>
        <taxon>Bacillales</taxon>
        <taxon>Bacillaceae</taxon>
        <taxon>Allobacillus</taxon>
    </lineage>
</organism>
<dbReference type="EMBL" id="VMHE01000014">
    <property type="protein sequence ID" value="TSJ63684.1"/>
    <property type="molecule type" value="Genomic_DNA"/>
</dbReference>
<dbReference type="OrthoDB" id="9803907at2"/>
<accession>A0A556PH29</accession>
<dbReference type="RefSeq" id="WP_144088968.1">
    <property type="nucleotide sequence ID" value="NZ_VMHE01000014.1"/>
</dbReference>